<dbReference type="Pfam" id="PF00899">
    <property type="entry name" value="ThiF"/>
    <property type="match status" value="1"/>
</dbReference>
<dbReference type="InterPro" id="IPR045886">
    <property type="entry name" value="ThiF/MoeB/HesA"/>
</dbReference>
<evidence type="ECO:0000259" key="1">
    <source>
        <dbReference type="Pfam" id="PF00899"/>
    </source>
</evidence>
<organism evidence="2 3">
    <name type="scientific">Sphingobacterium bambusae</name>
    <dbReference type="NCBI Taxonomy" id="662858"/>
    <lineage>
        <taxon>Bacteria</taxon>
        <taxon>Pseudomonadati</taxon>
        <taxon>Bacteroidota</taxon>
        <taxon>Sphingobacteriia</taxon>
        <taxon>Sphingobacteriales</taxon>
        <taxon>Sphingobacteriaceae</taxon>
        <taxon>Sphingobacterium</taxon>
    </lineage>
</organism>
<proteinExistence type="predicted"/>
<dbReference type="InterPro" id="IPR000594">
    <property type="entry name" value="ThiF_NAD_FAD-bd"/>
</dbReference>
<protein>
    <submittedName>
        <fullName evidence="2">HesA/MoeB/ThiF family protein</fullName>
    </submittedName>
</protein>
<reference evidence="3" key="1">
    <citation type="journal article" date="2019" name="Int. J. Syst. Evol. Microbiol.">
        <title>The Global Catalogue of Microorganisms (GCM) 10K type strain sequencing project: providing services to taxonomists for standard genome sequencing and annotation.</title>
        <authorList>
            <consortium name="The Broad Institute Genomics Platform"/>
            <consortium name="The Broad Institute Genome Sequencing Center for Infectious Disease"/>
            <person name="Wu L."/>
            <person name="Ma J."/>
        </authorList>
    </citation>
    <scope>NUCLEOTIDE SEQUENCE [LARGE SCALE GENOMIC DNA]</scope>
    <source>
        <strain evidence="3">KCTC 22814</strain>
    </source>
</reference>
<evidence type="ECO:0000313" key="3">
    <source>
        <dbReference type="Proteomes" id="UP001597525"/>
    </source>
</evidence>
<name>A0ABW6BMG3_9SPHI</name>
<dbReference type="SUPFAM" id="SSF69572">
    <property type="entry name" value="Activating enzymes of the ubiquitin-like proteins"/>
    <property type="match status" value="1"/>
</dbReference>
<keyword evidence="3" id="KW-1185">Reference proteome</keyword>
<gene>
    <name evidence="2" type="ORF">ACFS7Y_16120</name>
</gene>
<dbReference type="InterPro" id="IPR035985">
    <property type="entry name" value="Ubiquitin-activating_enz"/>
</dbReference>
<comment type="caution">
    <text evidence="2">The sequence shown here is derived from an EMBL/GenBank/DDBJ whole genome shotgun (WGS) entry which is preliminary data.</text>
</comment>
<dbReference type="EMBL" id="JBHUPB010000010">
    <property type="protein sequence ID" value="MFD2968920.1"/>
    <property type="molecule type" value="Genomic_DNA"/>
</dbReference>
<dbReference type="Proteomes" id="UP001597525">
    <property type="component" value="Unassembled WGS sequence"/>
</dbReference>
<dbReference type="CDD" id="cd00757">
    <property type="entry name" value="ThiF_MoeB_HesA_family"/>
    <property type="match status" value="1"/>
</dbReference>
<feature type="domain" description="THIF-type NAD/FAD binding fold" evidence="1">
    <location>
        <begin position="25"/>
        <end position="248"/>
    </location>
</feature>
<accession>A0ABW6BMG3</accession>
<dbReference type="Gene3D" id="3.40.50.720">
    <property type="entry name" value="NAD(P)-binding Rossmann-like Domain"/>
    <property type="match status" value="1"/>
</dbReference>
<dbReference type="PANTHER" id="PTHR10953:SF102">
    <property type="entry name" value="ADENYLYLTRANSFERASE AND SULFURTRANSFERASE MOCS3"/>
    <property type="match status" value="1"/>
</dbReference>
<evidence type="ECO:0000313" key="2">
    <source>
        <dbReference type="EMBL" id="MFD2968920.1"/>
    </source>
</evidence>
<sequence length="251" mass="27999">MERLAARIHRNMNTMQLSKEQIIRYKKHISLSGIGLAGQVSIRQAKVLVVGAGGLGSPICLYLAGAGVGTLACIDFDRVEIHNLHRQIAHTEKTIGMPKVYSLQKQIQQLNSDITFLPLQEKVNADNIDSLVQDYDIIIDGCDNFDTRYIVNDACQRQGKTLVYGSVLNYEIQLALFNHRGSKDLRAIFPDPPHPDDVPSCDLNGVLASTPGILALMMAQETLKVILGLPCLHNQWLIMDTLTWEIQKLHY</sequence>
<dbReference type="PANTHER" id="PTHR10953">
    <property type="entry name" value="UBIQUITIN-ACTIVATING ENZYME E1"/>
    <property type="match status" value="1"/>
</dbReference>